<evidence type="ECO:0000313" key="4">
    <source>
        <dbReference type="Proteomes" id="UP000265768"/>
    </source>
</evidence>
<evidence type="ECO:0000256" key="1">
    <source>
        <dbReference type="SAM" id="MobiDB-lite"/>
    </source>
</evidence>
<keyword evidence="4" id="KW-1185">Reference proteome</keyword>
<evidence type="ECO:0000256" key="2">
    <source>
        <dbReference type="SAM" id="SignalP"/>
    </source>
</evidence>
<feature type="chain" id="PRO_5038808165" evidence="2">
    <location>
        <begin position="27"/>
        <end position="219"/>
    </location>
</feature>
<name>A0A3A4AQG4_9ACTN</name>
<dbReference type="RefSeq" id="WP_119928233.1">
    <property type="nucleotide sequence ID" value="NZ_QZEY01000008.1"/>
</dbReference>
<feature type="signal peptide" evidence="2">
    <location>
        <begin position="1"/>
        <end position="26"/>
    </location>
</feature>
<dbReference type="AlphaFoldDB" id="A0A3A4AQG4"/>
<accession>A0A3A4AQG4</accession>
<organism evidence="3 4">
    <name type="scientific">Bailinhaonella thermotolerans</name>
    <dbReference type="NCBI Taxonomy" id="1070861"/>
    <lineage>
        <taxon>Bacteria</taxon>
        <taxon>Bacillati</taxon>
        <taxon>Actinomycetota</taxon>
        <taxon>Actinomycetes</taxon>
        <taxon>Streptosporangiales</taxon>
        <taxon>Streptosporangiaceae</taxon>
        <taxon>Bailinhaonella</taxon>
    </lineage>
</organism>
<dbReference type="Proteomes" id="UP000265768">
    <property type="component" value="Unassembled WGS sequence"/>
</dbReference>
<dbReference type="EMBL" id="QZEY01000008">
    <property type="protein sequence ID" value="RJL30809.1"/>
    <property type="molecule type" value="Genomic_DNA"/>
</dbReference>
<feature type="region of interest" description="Disordered" evidence="1">
    <location>
        <begin position="56"/>
        <end position="84"/>
    </location>
</feature>
<sequence>MRSLVRRQARAAGPASVAVIAALAVAGPLAVATAVPASATGSPAAGSPAAARPPAAVAPVTVSQGKGAGDPGMPPPVPATPGARIGGVGHFTYDEPGVEGHRIRFAVHARVAADGTARGALTYRHLLPDGKLLGRGRADVTCVNVTGDTALVTAVVPEGQGTVRNHAFYLKIIEGRPDRIETLQTNNGPVRPPSYCADPAFNPDIRRYPIERGGFRFTA</sequence>
<keyword evidence="2" id="KW-0732">Signal</keyword>
<evidence type="ECO:0000313" key="3">
    <source>
        <dbReference type="EMBL" id="RJL30809.1"/>
    </source>
</evidence>
<comment type="caution">
    <text evidence="3">The sequence shown here is derived from an EMBL/GenBank/DDBJ whole genome shotgun (WGS) entry which is preliminary data.</text>
</comment>
<reference evidence="3 4" key="1">
    <citation type="submission" date="2018-09" db="EMBL/GenBank/DDBJ databases">
        <title>YIM 75507 draft genome.</title>
        <authorList>
            <person name="Tang S."/>
            <person name="Feng Y."/>
        </authorList>
    </citation>
    <scope>NUCLEOTIDE SEQUENCE [LARGE SCALE GENOMIC DNA]</scope>
    <source>
        <strain evidence="3 4">YIM 75507</strain>
    </source>
</reference>
<gene>
    <name evidence="3" type="ORF">D5H75_21075</name>
</gene>
<protein>
    <submittedName>
        <fullName evidence="3">Uncharacterized protein</fullName>
    </submittedName>
</protein>
<dbReference type="OrthoDB" id="3628502at2"/>
<proteinExistence type="predicted"/>